<name>A0A7W9IA92_9ACTN</name>
<dbReference type="EMBL" id="JACHMP010000001">
    <property type="protein sequence ID" value="MBB5817008.1"/>
    <property type="molecule type" value="Genomic_DNA"/>
</dbReference>
<dbReference type="InterPro" id="IPR014729">
    <property type="entry name" value="Rossmann-like_a/b/a_fold"/>
</dbReference>
<organism evidence="2 3">
    <name type="scientific">Streptosporangium becharense</name>
    <dbReference type="NCBI Taxonomy" id="1816182"/>
    <lineage>
        <taxon>Bacteria</taxon>
        <taxon>Bacillati</taxon>
        <taxon>Actinomycetota</taxon>
        <taxon>Actinomycetes</taxon>
        <taxon>Streptosporangiales</taxon>
        <taxon>Streptosporangiaceae</taxon>
        <taxon>Streptosporangium</taxon>
    </lineage>
</organism>
<protein>
    <submittedName>
        <fullName evidence="2">Uncharacterized protein</fullName>
    </submittedName>
</protein>
<dbReference type="RefSeq" id="WP_260316547.1">
    <property type="nucleotide sequence ID" value="NZ_JACHMP010000001.1"/>
</dbReference>
<comment type="caution">
    <text evidence="2">The sequence shown here is derived from an EMBL/GenBank/DDBJ whole genome shotgun (WGS) entry which is preliminary data.</text>
</comment>
<accession>A0A7W9IA92</accession>
<keyword evidence="3" id="KW-1185">Reference proteome</keyword>
<feature type="region of interest" description="Disordered" evidence="1">
    <location>
        <begin position="23"/>
        <end position="44"/>
    </location>
</feature>
<evidence type="ECO:0000256" key="1">
    <source>
        <dbReference type="SAM" id="MobiDB-lite"/>
    </source>
</evidence>
<dbReference type="AlphaFoldDB" id="A0A7W9IA92"/>
<gene>
    <name evidence="2" type="ORF">F4562_000070</name>
</gene>
<proteinExistence type="predicted"/>
<reference evidence="2 3" key="1">
    <citation type="submission" date="2020-08" db="EMBL/GenBank/DDBJ databases">
        <title>Sequencing the genomes of 1000 actinobacteria strains.</title>
        <authorList>
            <person name="Klenk H.-P."/>
        </authorList>
    </citation>
    <scope>NUCLEOTIDE SEQUENCE [LARGE SCALE GENOMIC DNA]</scope>
    <source>
        <strain evidence="2 3">DSM 46887</strain>
    </source>
</reference>
<evidence type="ECO:0000313" key="3">
    <source>
        <dbReference type="Proteomes" id="UP000540685"/>
    </source>
</evidence>
<dbReference type="Gene3D" id="3.40.50.620">
    <property type="entry name" value="HUPs"/>
    <property type="match status" value="1"/>
</dbReference>
<sequence length="44" mass="4393">MAEIVLGSVAGYVAAHARCPVVPGLPRDPRPPEPAPATSNAAEG</sequence>
<dbReference type="Proteomes" id="UP000540685">
    <property type="component" value="Unassembled WGS sequence"/>
</dbReference>
<evidence type="ECO:0000313" key="2">
    <source>
        <dbReference type="EMBL" id="MBB5817008.1"/>
    </source>
</evidence>